<comment type="subcellular location">
    <subcellularLocation>
        <location evidence="1">Cell membrane</location>
        <topology evidence="1">Multi-pass membrane protein</topology>
    </subcellularLocation>
</comment>
<dbReference type="PANTHER" id="PTHR30086">
    <property type="entry name" value="ARGININE EXPORTER PROTEIN ARGO"/>
    <property type="match status" value="1"/>
</dbReference>
<feature type="transmembrane region" description="Helical" evidence="6">
    <location>
        <begin position="148"/>
        <end position="168"/>
    </location>
</feature>
<reference evidence="7 8" key="1">
    <citation type="submission" date="2018-10" db="EMBL/GenBank/DDBJ databases">
        <title>Isolation, diversity and antifungal activity of actinobacteria from wheat.</title>
        <authorList>
            <person name="Han C."/>
        </authorList>
    </citation>
    <scope>NUCLEOTIDE SEQUENCE [LARGE SCALE GENOMIC DNA]</scope>
    <source>
        <strain evidence="7 8">NEAU-YY642</strain>
    </source>
</reference>
<keyword evidence="4 6" id="KW-1133">Transmembrane helix</keyword>
<evidence type="ECO:0000256" key="2">
    <source>
        <dbReference type="ARBA" id="ARBA00022475"/>
    </source>
</evidence>
<evidence type="ECO:0000313" key="7">
    <source>
        <dbReference type="EMBL" id="RMI33867.1"/>
    </source>
</evidence>
<name>A0A3M2L8H5_9ACTN</name>
<keyword evidence="2" id="KW-1003">Cell membrane</keyword>
<dbReference type="Pfam" id="PF01810">
    <property type="entry name" value="LysE"/>
    <property type="match status" value="1"/>
</dbReference>
<keyword evidence="5 6" id="KW-0472">Membrane</keyword>
<dbReference type="InterPro" id="IPR001123">
    <property type="entry name" value="LeuE-type"/>
</dbReference>
<gene>
    <name evidence="7" type="ORF">EBN88_24045</name>
</gene>
<dbReference type="GO" id="GO:0015171">
    <property type="term" value="F:amino acid transmembrane transporter activity"/>
    <property type="evidence" value="ECO:0007669"/>
    <property type="project" value="TreeGrafter"/>
</dbReference>
<comment type="caution">
    <text evidence="7">The sequence shown here is derived from an EMBL/GenBank/DDBJ whole genome shotgun (WGS) entry which is preliminary data.</text>
</comment>
<organism evidence="7 8">
    <name type="scientific">Streptomyces triticirhizae</name>
    <dbReference type="NCBI Taxonomy" id="2483353"/>
    <lineage>
        <taxon>Bacteria</taxon>
        <taxon>Bacillati</taxon>
        <taxon>Actinomycetota</taxon>
        <taxon>Actinomycetes</taxon>
        <taxon>Kitasatosporales</taxon>
        <taxon>Streptomycetaceae</taxon>
        <taxon>Streptomyces</taxon>
    </lineage>
</organism>
<protein>
    <submittedName>
        <fullName evidence="7">LysE family translocator</fullName>
    </submittedName>
</protein>
<accession>A0A3M2L8H5</accession>
<proteinExistence type="predicted"/>
<dbReference type="Proteomes" id="UP000278673">
    <property type="component" value="Unassembled WGS sequence"/>
</dbReference>
<dbReference type="AlphaFoldDB" id="A0A3M2L8H5"/>
<evidence type="ECO:0000256" key="6">
    <source>
        <dbReference type="SAM" id="Phobius"/>
    </source>
</evidence>
<dbReference type="GO" id="GO:0005886">
    <property type="term" value="C:plasma membrane"/>
    <property type="evidence" value="ECO:0007669"/>
    <property type="project" value="UniProtKB-SubCell"/>
</dbReference>
<dbReference type="PANTHER" id="PTHR30086:SF20">
    <property type="entry name" value="ARGININE EXPORTER PROTEIN ARGO-RELATED"/>
    <property type="match status" value="1"/>
</dbReference>
<keyword evidence="3 6" id="KW-0812">Transmembrane</keyword>
<evidence type="ECO:0000256" key="4">
    <source>
        <dbReference type="ARBA" id="ARBA00022989"/>
    </source>
</evidence>
<feature type="transmembrane region" description="Helical" evidence="6">
    <location>
        <begin position="48"/>
        <end position="65"/>
    </location>
</feature>
<dbReference type="RefSeq" id="WP_122399164.1">
    <property type="nucleotide sequence ID" value="NZ_RFFJ01000181.1"/>
</dbReference>
<evidence type="ECO:0000313" key="8">
    <source>
        <dbReference type="Proteomes" id="UP000278673"/>
    </source>
</evidence>
<evidence type="ECO:0000256" key="5">
    <source>
        <dbReference type="ARBA" id="ARBA00023136"/>
    </source>
</evidence>
<evidence type="ECO:0000256" key="1">
    <source>
        <dbReference type="ARBA" id="ARBA00004651"/>
    </source>
</evidence>
<keyword evidence="8" id="KW-1185">Reference proteome</keyword>
<evidence type="ECO:0000256" key="3">
    <source>
        <dbReference type="ARBA" id="ARBA00022692"/>
    </source>
</evidence>
<dbReference type="EMBL" id="RFFJ01000181">
    <property type="protein sequence ID" value="RMI33867.1"/>
    <property type="molecule type" value="Genomic_DNA"/>
</dbReference>
<dbReference type="PIRSF" id="PIRSF006324">
    <property type="entry name" value="LeuE"/>
    <property type="match status" value="1"/>
</dbReference>
<sequence>MWSHLPAFLLACLLIAASPGPGTVLIIRNSLRDRRAGFLTVLGNESGVFIWGLAAAFGLTALLDASEAAYDVLRLGGAVVLVVFGVQTLRAARRGGGESLTAERPDAEPGSPAHYYRTGLLLNLANPKAGIFAMAFLPQFVPAGAPHLPTMVLLAAIWAVFEVGYYATYVWGVDRMRTLLARPTVRRRLEQVSGVVLIGLAVRLATDG</sequence>
<feature type="transmembrane region" description="Helical" evidence="6">
    <location>
        <begin position="72"/>
        <end position="92"/>
    </location>
</feature>